<dbReference type="Pfam" id="PF00246">
    <property type="entry name" value="Peptidase_M14"/>
    <property type="match status" value="1"/>
</dbReference>
<dbReference type="Proteomes" id="UP000295164">
    <property type="component" value="Unassembled WGS sequence"/>
</dbReference>
<evidence type="ECO:0000256" key="5">
    <source>
        <dbReference type="ARBA" id="ARBA00022833"/>
    </source>
</evidence>
<keyword evidence="4" id="KW-0378">Hydrolase</keyword>
<dbReference type="GO" id="GO:0005615">
    <property type="term" value="C:extracellular space"/>
    <property type="evidence" value="ECO:0007669"/>
    <property type="project" value="TreeGrafter"/>
</dbReference>
<feature type="chain" id="PRO_5020322060" evidence="7">
    <location>
        <begin position="20"/>
        <end position="903"/>
    </location>
</feature>
<dbReference type="GO" id="GO:0006508">
    <property type="term" value="P:proteolysis"/>
    <property type="evidence" value="ECO:0007669"/>
    <property type="project" value="UniProtKB-KW"/>
</dbReference>
<evidence type="ECO:0000256" key="7">
    <source>
        <dbReference type="SAM" id="SignalP"/>
    </source>
</evidence>
<name>A0A4R4E6Q5_9BACT</name>
<evidence type="ECO:0000313" key="9">
    <source>
        <dbReference type="EMBL" id="TCZ74737.1"/>
    </source>
</evidence>
<organism evidence="9 10">
    <name type="scientific">Flaviaesturariibacter aridisoli</name>
    <dbReference type="NCBI Taxonomy" id="2545761"/>
    <lineage>
        <taxon>Bacteria</taxon>
        <taxon>Pseudomonadati</taxon>
        <taxon>Bacteroidota</taxon>
        <taxon>Chitinophagia</taxon>
        <taxon>Chitinophagales</taxon>
        <taxon>Chitinophagaceae</taxon>
        <taxon>Flaviaestuariibacter</taxon>
    </lineage>
</organism>
<evidence type="ECO:0000256" key="3">
    <source>
        <dbReference type="ARBA" id="ARBA00022670"/>
    </source>
</evidence>
<sequence>MRKILLALFAATVFLQAPAQSLPSPKEHFGFDIGDDYMLANYTQTEAYFKKLAAVSRRVRLVEIGLTEEGRHQYMLLVSAPENLAHYTDFKEISQQLARAEDRNGRLLSDSAARLLAQEGKAVVWIDGGLHATETVGAHQLIETIWQFVSRNDAETQRILKEAIILFVHANPDGQELVANWYMRNADPKARSYRALPRPYQKYVGHDNNRDFYMMNMKESQNMSSQLYVDWLPQIVYNHHQAGPAGSVLAGPPYRDPFNYVYDPLLVTSLDAIGAAMNNRLNTEGKPGYTQRAGSVFSTWWNGGLRTTPYFHHAIGILTEIIGDPTPSKVPLVPSRLLPNGATPNPITPQEWHFRRSIDYSVSLNYAVLDYAVRHKDELLYNRYVMARRSIEAGSGDHWTLSPRLIDSVSNAYRKDKGLARSAPLQADTLPALYFDKVFRDLSLRDTRVYLLPYDQPDIASVYRLVNALQWSGVQVLRATAPFEAGGTSYPAGSFVLRTAQAFRPHLMDLFEPQDHPNDFQYPGGPPVPPYDAAGWTPAYTMGIRFDRLQEDVQGRFTPIPYGTIEGAPSLLGTGGSAGFVLHPANNEHYRVVNDLLQSGAEVYRAGADGTFFIPKKEYRRLKTLKLEGVRAEAAAQRPAGLQRVKRLRIGLFEPYGGVEPAGWARWILEEFHYPAEPVYVADINKGNLGERFDVLLFASGTVPPTGARRPSGPAPESIPAEFRNRLGRISTDTTLPALRRFLEAGGRIVAIGSANELAYALKLPVRNALTEVVNGEERPLPAEKFYIPGSVLRMQVAPGTPATWGLADTLDVVFARSPAFSADPAALAAGRLRALAWYPGGPLLRSGWAWGPKYLEGALAAYEAPVGAGSFYGFGPEILFRGQAQGSFRLLFNQLYRMRPAP</sequence>
<feature type="domain" description="Peptidase M14" evidence="8">
    <location>
        <begin position="46"/>
        <end position="226"/>
    </location>
</feature>
<evidence type="ECO:0000256" key="2">
    <source>
        <dbReference type="ARBA" id="ARBA00005988"/>
    </source>
</evidence>
<accession>A0A4R4E6Q5</accession>
<keyword evidence="7" id="KW-0732">Signal</keyword>
<keyword evidence="5" id="KW-0862">Zinc</keyword>
<keyword evidence="3" id="KW-0645">Protease</keyword>
<evidence type="ECO:0000256" key="1">
    <source>
        <dbReference type="ARBA" id="ARBA00001947"/>
    </source>
</evidence>
<dbReference type="PANTHER" id="PTHR11705">
    <property type="entry name" value="PROTEASE FAMILY M14 CARBOXYPEPTIDASE A,B"/>
    <property type="match status" value="1"/>
</dbReference>
<reference evidence="9 10" key="1">
    <citation type="submission" date="2019-03" db="EMBL/GenBank/DDBJ databases">
        <authorList>
            <person name="Kim M.K.M."/>
        </authorList>
    </citation>
    <scope>NUCLEOTIDE SEQUENCE [LARGE SCALE GENOMIC DNA]</scope>
    <source>
        <strain evidence="9 10">17J68-15</strain>
    </source>
</reference>
<dbReference type="EMBL" id="SKFH01000001">
    <property type="protein sequence ID" value="TCZ74737.1"/>
    <property type="molecule type" value="Genomic_DNA"/>
</dbReference>
<feature type="signal peptide" evidence="7">
    <location>
        <begin position="1"/>
        <end position="19"/>
    </location>
</feature>
<gene>
    <name evidence="9" type="ORF">E0486_00085</name>
</gene>
<dbReference type="AlphaFoldDB" id="A0A4R4E6Q5"/>
<protein>
    <submittedName>
        <fullName evidence="9">Peptidase</fullName>
    </submittedName>
</protein>
<dbReference type="CDD" id="cd06240">
    <property type="entry name" value="M14-like"/>
    <property type="match status" value="1"/>
</dbReference>
<dbReference type="GO" id="GO:0008270">
    <property type="term" value="F:zinc ion binding"/>
    <property type="evidence" value="ECO:0007669"/>
    <property type="project" value="InterPro"/>
</dbReference>
<evidence type="ECO:0000256" key="6">
    <source>
        <dbReference type="ARBA" id="ARBA00023049"/>
    </source>
</evidence>
<evidence type="ECO:0000256" key="4">
    <source>
        <dbReference type="ARBA" id="ARBA00022801"/>
    </source>
</evidence>
<comment type="cofactor">
    <cofactor evidence="1">
        <name>Zn(2+)</name>
        <dbReference type="ChEBI" id="CHEBI:29105"/>
    </cofactor>
</comment>
<dbReference type="OrthoDB" id="9758209at2"/>
<dbReference type="SUPFAM" id="SSF53187">
    <property type="entry name" value="Zn-dependent exopeptidases"/>
    <property type="match status" value="1"/>
</dbReference>
<proteinExistence type="inferred from homology"/>
<dbReference type="GO" id="GO:0004181">
    <property type="term" value="F:metallocarboxypeptidase activity"/>
    <property type="evidence" value="ECO:0007669"/>
    <property type="project" value="InterPro"/>
</dbReference>
<dbReference type="RefSeq" id="WP_131850093.1">
    <property type="nucleotide sequence ID" value="NZ_SKFH01000001.1"/>
</dbReference>
<evidence type="ECO:0000259" key="8">
    <source>
        <dbReference type="Pfam" id="PF00246"/>
    </source>
</evidence>
<keyword evidence="6" id="KW-0482">Metalloprotease</keyword>
<keyword evidence="10" id="KW-1185">Reference proteome</keyword>
<comment type="caution">
    <text evidence="9">The sequence shown here is derived from an EMBL/GenBank/DDBJ whole genome shotgun (WGS) entry which is preliminary data.</text>
</comment>
<dbReference type="InterPro" id="IPR000834">
    <property type="entry name" value="Peptidase_M14"/>
</dbReference>
<evidence type="ECO:0000313" key="10">
    <source>
        <dbReference type="Proteomes" id="UP000295164"/>
    </source>
</evidence>
<comment type="similarity">
    <text evidence="2">Belongs to the peptidase M14 family.</text>
</comment>
<dbReference type="Gene3D" id="3.40.630.10">
    <property type="entry name" value="Zn peptidases"/>
    <property type="match status" value="1"/>
</dbReference>
<dbReference type="PANTHER" id="PTHR11705:SF143">
    <property type="entry name" value="SLL0236 PROTEIN"/>
    <property type="match status" value="1"/>
</dbReference>